<dbReference type="Proteomes" id="UP001139502">
    <property type="component" value="Unassembled WGS sequence"/>
</dbReference>
<evidence type="ECO:0000256" key="2">
    <source>
        <dbReference type="ARBA" id="ARBA00005061"/>
    </source>
</evidence>
<dbReference type="GO" id="GO:0070497">
    <property type="term" value="F:6-carboxytetrahydropterin synthase activity"/>
    <property type="evidence" value="ECO:0007669"/>
    <property type="project" value="UniProtKB-EC"/>
</dbReference>
<keyword evidence="6" id="KW-0479">Metal-binding</keyword>
<evidence type="ECO:0000256" key="9">
    <source>
        <dbReference type="ARBA" id="ARBA00031449"/>
    </source>
</evidence>
<keyword evidence="12" id="KW-1185">Reference proteome</keyword>
<evidence type="ECO:0000256" key="7">
    <source>
        <dbReference type="ARBA" id="ARBA00022833"/>
    </source>
</evidence>
<sequence length="126" mass="14097">MFRLTVRNHIMIAHSLPDAFFGPAQGLHGATLEIEATWRRRELGPHAVVMDIGAASEMLDAALEPLRYRNLDEHPAFEGRLSTTEAVAEHVARDIAGRFDTEGFAGLEILIRENPDAWVSYDLPFE</sequence>
<dbReference type="EC" id="4.1.2.50" evidence="4"/>
<dbReference type="Gene3D" id="3.30.479.10">
    <property type="entry name" value="6-pyruvoyl tetrahydropterin synthase/QueD"/>
    <property type="match status" value="1"/>
</dbReference>
<dbReference type="Pfam" id="PF01242">
    <property type="entry name" value="PTPS"/>
    <property type="match status" value="1"/>
</dbReference>
<organism evidence="11 12">
    <name type="scientific">Rothia santali</name>
    <dbReference type="NCBI Taxonomy" id="2949643"/>
    <lineage>
        <taxon>Bacteria</taxon>
        <taxon>Bacillati</taxon>
        <taxon>Actinomycetota</taxon>
        <taxon>Actinomycetes</taxon>
        <taxon>Micrococcales</taxon>
        <taxon>Micrococcaceae</taxon>
        <taxon>Rothia</taxon>
    </lineage>
</organism>
<dbReference type="AlphaFoldDB" id="A0A9X2HC67"/>
<dbReference type="SUPFAM" id="SSF55620">
    <property type="entry name" value="Tetrahydrobiopterin biosynthesis enzymes-like"/>
    <property type="match status" value="1"/>
</dbReference>
<keyword evidence="7" id="KW-0862">Zinc</keyword>
<evidence type="ECO:0000256" key="5">
    <source>
        <dbReference type="ARBA" id="ARBA00018141"/>
    </source>
</evidence>
<evidence type="ECO:0000256" key="8">
    <source>
        <dbReference type="ARBA" id="ARBA00023239"/>
    </source>
</evidence>
<reference evidence="11" key="1">
    <citation type="submission" date="2022-06" db="EMBL/GenBank/DDBJ databases">
        <title>Rothia sp. isolated from sandalwood seedling.</title>
        <authorList>
            <person name="Tuikhar N."/>
            <person name="Kirdat K."/>
            <person name="Thorat V."/>
            <person name="Swetha P."/>
            <person name="Padma S."/>
            <person name="Sundararaj R."/>
            <person name="Yadav A."/>
        </authorList>
    </citation>
    <scope>NUCLEOTIDE SEQUENCE</scope>
    <source>
        <strain evidence="11">AR01</strain>
    </source>
</reference>
<accession>A0A9X2HC67</accession>
<evidence type="ECO:0000256" key="10">
    <source>
        <dbReference type="ARBA" id="ARBA00048807"/>
    </source>
</evidence>
<dbReference type="InterPro" id="IPR038418">
    <property type="entry name" value="6-PTP_synth/QueD_sf"/>
</dbReference>
<comment type="catalytic activity">
    <reaction evidence="10">
        <text>7,8-dihydroneopterin 3'-triphosphate + H2O = 6-carboxy-5,6,7,8-tetrahydropterin + triphosphate + acetaldehyde + 2 H(+)</text>
        <dbReference type="Rhea" id="RHEA:27966"/>
        <dbReference type="ChEBI" id="CHEBI:15343"/>
        <dbReference type="ChEBI" id="CHEBI:15377"/>
        <dbReference type="ChEBI" id="CHEBI:15378"/>
        <dbReference type="ChEBI" id="CHEBI:18036"/>
        <dbReference type="ChEBI" id="CHEBI:58462"/>
        <dbReference type="ChEBI" id="CHEBI:61032"/>
        <dbReference type="EC" id="4.1.2.50"/>
    </reaction>
</comment>
<protein>
    <recommendedName>
        <fullName evidence="5">6-carboxy-5,6,7,8-tetrahydropterin synthase</fullName>
        <ecNumber evidence="4">4.1.2.50</ecNumber>
    </recommendedName>
    <alternativeName>
        <fullName evidence="9">Queuosine biosynthesis protein QueD</fullName>
    </alternativeName>
</protein>
<proteinExistence type="inferred from homology"/>
<comment type="pathway">
    <text evidence="2">Purine metabolism; 7-cyano-7-deazaguanine biosynthesis.</text>
</comment>
<evidence type="ECO:0000256" key="1">
    <source>
        <dbReference type="ARBA" id="ARBA00001947"/>
    </source>
</evidence>
<evidence type="ECO:0000256" key="6">
    <source>
        <dbReference type="ARBA" id="ARBA00022723"/>
    </source>
</evidence>
<comment type="caution">
    <text evidence="11">The sequence shown here is derived from an EMBL/GenBank/DDBJ whole genome shotgun (WGS) entry which is preliminary data.</text>
</comment>
<gene>
    <name evidence="11" type="ORF">NBM05_02905</name>
</gene>
<name>A0A9X2HC67_9MICC</name>
<dbReference type="PANTHER" id="PTHR12589:SF7">
    <property type="entry name" value="6-PYRUVOYL TETRAHYDROBIOPTERIN SYNTHASE"/>
    <property type="match status" value="1"/>
</dbReference>
<dbReference type="EMBL" id="JANAFB010000004">
    <property type="protein sequence ID" value="MCP3425007.1"/>
    <property type="molecule type" value="Genomic_DNA"/>
</dbReference>
<comment type="cofactor">
    <cofactor evidence="1">
        <name>Zn(2+)</name>
        <dbReference type="ChEBI" id="CHEBI:29105"/>
    </cofactor>
</comment>
<dbReference type="RefSeq" id="WP_254164988.1">
    <property type="nucleotide sequence ID" value="NZ_JANAFB010000004.1"/>
</dbReference>
<evidence type="ECO:0000313" key="11">
    <source>
        <dbReference type="EMBL" id="MCP3425007.1"/>
    </source>
</evidence>
<dbReference type="PANTHER" id="PTHR12589">
    <property type="entry name" value="PYRUVOYL TETRAHYDROBIOPTERIN SYNTHASE"/>
    <property type="match status" value="1"/>
</dbReference>
<dbReference type="GO" id="GO:0046872">
    <property type="term" value="F:metal ion binding"/>
    <property type="evidence" value="ECO:0007669"/>
    <property type="project" value="UniProtKB-KW"/>
</dbReference>
<evidence type="ECO:0000313" key="12">
    <source>
        <dbReference type="Proteomes" id="UP001139502"/>
    </source>
</evidence>
<comment type="similarity">
    <text evidence="3">Belongs to the PTPS family. QueD subfamily.</text>
</comment>
<evidence type="ECO:0000256" key="3">
    <source>
        <dbReference type="ARBA" id="ARBA00008900"/>
    </source>
</evidence>
<dbReference type="InterPro" id="IPR007115">
    <property type="entry name" value="6-PTP_synth/QueD"/>
</dbReference>
<evidence type="ECO:0000256" key="4">
    <source>
        <dbReference type="ARBA" id="ARBA00012982"/>
    </source>
</evidence>
<keyword evidence="8" id="KW-0456">Lyase</keyword>